<sequence>MRVAGGDDHAAASGDGEGQGARAQALALFVASYRECVVRGLEFAAPRLTLSTHGGGDRFSALRAVAGRAEWRALAADVRRAHLASERRGGNDTFAELRDWVAKRAAVNGRAADLAEVWRTEVEAHARAMLAHALSPHGQEAYNALFTAAGFAEYYQWHVTTLEGRPEWGLPANAYGEEWRTLYAAAMTDLMTATGSSLRSTISRLRNASSLFPRGAPTMLMEITRRMMVGMAVVLIGVPYEDILRERAGLAGRAAVPD</sequence>
<keyword evidence="2" id="KW-1185">Reference proteome</keyword>
<protein>
    <submittedName>
        <fullName evidence="1">Uncharacterized protein</fullName>
    </submittedName>
</protein>
<proteinExistence type="predicted"/>
<organism evidence="1 2">
    <name type="scientific">Siccirubricoccus deserti</name>
    <dbReference type="NCBI Taxonomy" id="2013562"/>
    <lineage>
        <taxon>Bacteria</taxon>
        <taxon>Pseudomonadati</taxon>
        <taxon>Pseudomonadota</taxon>
        <taxon>Alphaproteobacteria</taxon>
        <taxon>Acetobacterales</taxon>
        <taxon>Roseomonadaceae</taxon>
        <taxon>Siccirubricoccus</taxon>
    </lineage>
</organism>
<evidence type="ECO:0000313" key="1">
    <source>
        <dbReference type="EMBL" id="MBC4018802.1"/>
    </source>
</evidence>
<evidence type="ECO:0000313" key="2">
    <source>
        <dbReference type="Proteomes" id="UP000600101"/>
    </source>
</evidence>
<name>A0A9X0R5G1_9PROT</name>
<comment type="caution">
    <text evidence="1">The sequence shown here is derived from an EMBL/GenBank/DDBJ whole genome shotgun (WGS) entry which is preliminary data.</text>
</comment>
<dbReference type="EMBL" id="JACOMF010000081">
    <property type="protein sequence ID" value="MBC4018802.1"/>
    <property type="molecule type" value="Genomic_DNA"/>
</dbReference>
<reference evidence="1" key="1">
    <citation type="submission" date="2020-08" db="EMBL/GenBank/DDBJ databases">
        <authorList>
            <person name="Hu Y."/>
            <person name="Nguyen S.V."/>
            <person name="Li F."/>
            <person name="Fanning S."/>
        </authorList>
    </citation>
    <scope>NUCLEOTIDE SEQUENCE</scope>
    <source>
        <strain evidence="1">SYSU D8009</strain>
    </source>
</reference>
<accession>A0A9X0R5G1</accession>
<dbReference type="Proteomes" id="UP000600101">
    <property type="component" value="Unassembled WGS sequence"/>
</dbReference>
<dbReference type="AlphaFoldDB" id="A0A9X0R5G1"/>
<gene>
    <name evidence="1" type="ORF">H7965_26455</name>
</gene>
<dbReference type="RefSeq" id="WP_186773542.1">
    <property type="nucleotide sequence ID" value="NZ_JACOMF010000081.1"/>
</dbReference>